<dbReference type="SUPFAM" id="SSF57667">
    <property type="entry name" value="beta-beta-alpha zinc fingers"/>
    <property type="match status" value="1"/>
</dbReference>
<dbReference type="PROSITE" id="PS00028">
    <property type="entry name" value="ZINC_FINGER_C2H2_1"/>
    <property type="match status" value="1"/>
</dbReference>
<dbReference type="GO" id="GO:0005524">
    <property type="term" value="F:ATP binding"/>
    <property type="evidence" value="ECO:0007669"/>
    <property type="project" value="UniProtKB-KW"/>
</dbReference>
<evidence type="ECO:0000256" key="3">
    <source>
        <dbReference type="ARBA" id="ARBA00022741"/>
    </source>
</evidence>
<dbReference type="PANTHER" id="PTHR11088">
    <property type="entry name" value="TRNA DIMETHYLALLYLTRANSFERASE"/>
    <property type="match status" value="1"/>
</dbReference>
<sequence>MSGLKRVVVLIGSTGTGKSKLGVDLAKALNGEIINADAMQMYRGCDIASAKISKLEAQGVSHHMIGIMEPQSVLTVRDFRKMATPIIDDISDRGKLPIIVGGTMYYIQSLLWPSLVDDDEKQEMTEVPLTFDGKSRYEYLQEIDPERAAVLHPANDRKVARSIQVFLTTGNKHSDIIKEQERRNTSNELLYDCNILWLDCEREPHLLRLKNRIQKMIDEGLWEESFDFITKHKLSFGEERLEEGGFQTMGFREFLPMFKAKASRPPRDREKVKELKSFQDCITNLYNHHCQYARKQLQWIRNRILVRNAPVHRLDTTSAEDAEVWENTVRTPALEICKWFIDGNPLTSDPPGFPRSNKVGDKVDTTVMKCDICNRLFQGREQYHSHLSSRKHKNQLAFLARVALHEKRLEQFKRQKLESSQDDHNGVNVKTGTEGQMDEAEAEHLDGNRAEK</sequence>
<proteinExistence type="inferred from homology"/>
<dbReference type="InterPro" id="IPR018022">
    <property type="entry name" value="IPT"/>
</dbReference>
<dbReference type="GO" id="GO:0006400">
    <property type="term" value="P:tRNA modification"/>
    <property type="evidence" value="ECO:0007669"/>
    <property type="project" value="TreeGrafter"/>
</dbReference>
<dbReference type="InterPro" id="IPR036236">
    <property type="entry name" value="Znf_C2H2_sf"/>
</dbReference>
<accession>A0A7S2RYY2</accession>
<evidence type="ECO:0000256" key="5">
    <source>
        <dbReference type="RuleBase" id="RU003785"/>
    </source>
</evidence>
<evidence type="ECO:0000256" key="6">
    <source>
        <dbReference type="SAM" id="MobiDB-lite"/>
    </source>
</evidence>
<evidence type="ECO:0000256" key="2">
    <source>
        <dbReference type="ARBA" id="ARBA00022679"/>
    </source>
</evidence>
<feature type="region of interest" description="Disordered" evidence="6">
    <location>
        <begin position="414"/>
        <end position="452"/>
    </location>
</feature>
<keyword evidence="3 5" id="KW-0547">Nucleotide-binding</keyword>
<gene>
    <name evidence="8" type="ORF">QSP1433_LOCUS8501</name>
</gene>
<dbReference type="InterPro" id="IPR013087">
    <property type="entry name" value="Znf_C2H2_type"/>
</dbReference>
<dbReference type="Pfam" id="PF12874">
    <property type="entry name" value="zf-met"/>
    <property type="match status" value="1"/>
</dbReference>
<dbReference type="EMBL" id="HBHK01013538">
    <property type="protein sequence ID" value="CAD9684625.1"/>
    <property type="molecule type" value="Transcribed_RNA"/>
</dbReference>
<dbReference type="AlphaFoldDB" id="A0A7S2RYY2"/>
<dbReference type="HAMAP" id="MF_00185">
    <property type="entry name" value="IPP_trans"/>
    <property type="match status" value="1"/>
</dbReference>
<reference evidence="8" key="1">
    <citation type="submission" date="2021-01" db="EMBL/GenBank/DDBJ databases">
        <authorList>
            <person name="Corre E."/>
            <person name="Pelletier E."/>
            <person name="Niang G."/>
            <person name="Scheremetjew M."/>
            <person name="Finn R."/>
            <person name="Kale V."/>
            <person name="Holt S."/>
            <person name="Cochrane G."/>
            <person name="Meng A."/>
            <person name="Brown T."/>
            <person name="Cohen L."/>
        </authorList>
    </citation>
    <scope>NUCLEOTIDE SEQUENCE</scope>
    <source>
        <strain evidence="8">NY070348D</strain>
    </source>
</reference>
<dbReference type="InterPro" id="IPR039657">
    <property type="entry name" value="Dimethylallyltransferase"/>
</dbReference>
<keyword evidence="4 5" id="KW-0067">ATP-binding</keyword>
<comment type="similarity">
    <text evidence="1 5">Belongs to the IPP transferase family.</text>
</comment>
<dbReference type="GO" id="GO:0005739">
    <property type="term" value="C:mitochondrion"/>
    <property type="evidence" value="ECO:0007669"/>
    <property type="project" value="TreeGrafter"/>
</dbReference>
<dbReference type="GO" id="GO:0052381">
    <property type="term" value="F:tRNA dimethylallyltransferase activity"/>
    <property type="evidence" value="ECO:0007669"/>
    <property type="project" value="InterPro"/>
</dbReference>
<dbReference type="SUPFAM" id="SSF52540">
    <property type="entry name" value="P-loop containing nucleoside triphosphate hydrolases"/>
    <property type="match status" value="2"/>
</dbReference>
<organism evidence="8">
    <name type="scientific">Mucochytrium quahogii</name>
    <dbReference type="NCBI Taxonomy" id="96639"/>
    <lineage>
        <taxon>Eukaryota</taxon>
        <taxon>Sar</taxon>
        <taxon>Stramenopiles</taxon>
        <taxon>Bigyra</taxon>
        <taxon>Labyrinthulomycetes</taxon>
        <taxon>Thraustochytrida</taxon>
        <taxon>Thraustochytriidae</taxon>
        <taxon>Mucochytrium</taxon>
    </lineage>
</organism>
<dbReference type="NCBIfam" id="TIGR00174">
    <property type="entry name" value="miaA"/>
    <property type="match status" value="1"/>
</dbReference>
<feature type="compositionally biased region" description="Basic and acidic residues" evidence="6">
    <location>
        <begin position="414"/>
        <end position="425"/>
    </location>
</feature>
<dbReference type="Gene3D" id="1.10.20.140">
    <property type="match status" value="1"/>
</dbReference>
<evidence type="ECO:0000256" key="4">
    <source>
        <dbReference type="ARBA" id="ARBA00022840"/>
    </source>
</evidence>
<dbReference type="InterPro" id="IPR027417">
    <property type="entry name" value="P-loop_NTPase"/>
</dbReference>
<evidence type="ECO:0000259" key="7">
    <source>
        <dbReference type="PROSITE" id="PS00028"/>
    </source>
</evidence>
<protein>
    <recommendedName>
        <fullName evidence="7">C2H2-type domain-containing protein</fullName>
    </recommendedName>
</protein>
<dbReference type="Gene3D" id="3.40.50.300">
    <property type="entry name" value="P-loop containing nucleotide triphosphate hydrolases"/>
    <property type="match status" value="1"/>
</dbReference>
<feature type="domain" description="C2H2-type" evidence="7">
    <location>
        <begin position="370"/>
        <end position="392"/>
    </location>
</feature>
<feature type="compositionally biased region" description="Basic and acidic residues" evidence="6">
    <location>
        <begin position="442"/>
        <end position="452"/>
    </location>
</feature>
<evidence type="ECO:0000256" key="1">
    <source>
        <dbReference type="ARBA" id="ARBA00005842"/>
    </source>
</evidence>
<evidence type="ECO:0000313" key="8">
    <source>
        <dbReference type="EMBL" id="CAD9684625.1"/>
    </source>
</evidence>
<keyword evidence="2 5" id="KW-0808">Transferase</keyword>
<dbReference type="Pfam" id="PF01715">
    <property type="entry name" value="IPPT"/>
    <property type="match status" value="1"/>
</dbReference>
<name>A0A7S2RYY2_9STRA</name>
<dbReference type="PANTHER" id="PTHR11088:SF89">
    <property type="entry name" value="TRNA DIMETHYLALLYLTRANSFERASE"/>
    <property type="match status" value="1"/>
</dbReference>
<dbReference type="Gene3D" id="3.30.160.60">
    <property type="entry name" value="Classic Zinc Finger"/>
    <property type="match status" value="1"/>
</dbReference>